<feature type="non-terminal residue" evidence="2">
    <location>
        <position position="536"/>
    </location>
</feature>
<evidence type="ECO:0008006" key="3">
    <source>
        <dbReference type="Google" id="ProtNLM"/>
    </source>
</evidence>
<evidence type="ECO:0000256" key="1">
    <source>
        <dbReference type="SAM" id="MobiDB-lite"/>
    </source>
</evidence>
<sequence length="536" mass="61618">MTTLAEFMIVAGAENCPPMLDKAMYNSWESRMLLYIKGKKNGEGHMARQCTRPKRPRNVTWFKEKLIMAEAHKSSQVLDEEQLAFLADLEIIDCHDVQPIIIHNDAFQTDDLDAYDFDCDDISSAKTVLMANLLSYCSDVLSEKAQRIKPTLYDGSVISRKHDVIYVVDEEEALILEEENRSKMLTKQNDLIMKSKKINTTPIDYIKLNKLAEDFGKCFVPQMQLSVEQAFWLPLLNPKSEQLDIILTLVEKEVVKVWTTPDAITEGSWGFKHTKKVFKEEVIPFINSLRVSFKYFENGLHDELNEMKMVFNQMEAAVEECSVDKKYFVIQKKEVFLDNDRLLDHIICQDVMNIVMHAKNDYREMRQGFINEYNKNLMLKTELAKKRQMVKKAILDEVVLRCLRLDNCNEVLVYVKDTCLSLTKPSEKLVAVTSLKKTRKLGMKSSTSASRSQPDRILRTTGSNMKNKVEDHPKSVKSKSNKMNRVIEPVSNAHVKHTMLNANSKLICVKCNQYSGCSKHMTGNCSPLINCVHKFL</sequence>
<protein>
    <recommendedName>
        <fullName evidence="3">Integrase, catalytic region, zinc finger, CCHC-type, peptidase aspartic, catalytic</fullName>
    </recommendedName>
</protein>
<evidence type="ECO:0000313" key="2">
    <source>
        <dbReference type="EMBL" id="GEZ47909.1"/>
    </source>
</evidence>
<organism evidence="2">
    <name type="scientific">Tanacetum cinerariifolium</name>
    <name type="common">Dalmatian daisy</name>
    <name type="synonym">Chrysanthemum cinerariifolium</name>
    <dbReference type="NCBI Taxonomy" id="118510"/>
    <lineage>
        <taxon>Eukaryota</taxon>
        <taxon>Viridiplantae</taxon>
        <taxon>Streptophyta</taxon>
        <taxon>Embryophyta</taxon>
        <taxon>Tracheophyta</taxon>
        <taxon>Spermatophyta</taxon>
        <taxon>Magnoliopsida</taxon>
        <taxon>eudicotyledons</taxon>
        <taxon>Gunneridae</taxon>
        <taxon>Pentapetalae</taxon>
        <taxon>asterids</taxon>
        <taxon>campanulids</taxon>
        <taxon>Asterales</taxon>
        <taxon>Asteraceae</taxon>
        <taxon>Asteroideae</taxon>
        <taxon>Anthemideae</taxon>
        <taxon>Anthemidinae</taxon>
        <taxon>Tanacetum</taxon>
    </lineage>
</organism>
<reference evidence="2" key="1">
    <citation type="journal article" date="2019" name="Sci. Rep.">
        <title>Draft genome of Tanacetum cinerariifolium, the natural source of mosquito coil.</title>
        <authorList>
            <person name="Yamashiro T."/>
            <person name="Shiraishi A."/>
            <person name="Satake H."/>
            <person name="Nakayama K."/>
        </authorList>
    </citation>
    <scope>NUCLEOTIDE SEQUENCE</scope>
</reference>
<feature type="region of interest" description="Disordered" evidence="1">
    <location>
        <begin position="442"/>
        <end position="480"/>
    </location>
</feature>
<name>A0A699ICY8_TANCI</name>
<dbReference type="AlphaFoldDB" id="A0A699ICY8"/>
<gene>
    <name evidence="2" type="ORF">Tci_519882</name>
</gene>
<dbReference type="EMBL" id="BKCJ010283848">
    <property type="protein sequence ID" value="GEZ47909.1"/>
    <property type="molecule type" value="Genomic_DNA"/>
</dbReference>
<comment type="caution">
    <text evidence="2">The sequence shown here is derived from an EMBL/GenBank/DDBJ whole genome shotgun (WGS) entry which is preliminary data.</text>
</comment>
<proteinExistence type="predicted"/>
<accession>A0A699ICY8</accession>